<reference evidence="3" key="1">
    <citation type="submission" date="2016-11" db="EMBL/GenBank/DDBJ databases">
        <authorList>
            <person name="Varghese N."/>
            <person name="Submissions S."/>
        </authorList>
    </citation>
    <scope>NUCLEOTIDE SEQUENCE [LARGE SCALE GENOMIC DNA]</scope>
    <source>
        <strain evidence="3">DSM 15449</strain>
    </source>
</reference>
<dbReference type="AlphaFoldDB" id="A0A1M5Z7P4"/>
<evidence type="ECO:0000313" key="2">
    <source>
        <dbReference type="EMBL" id="SHI20255.1"/>
    </source>
</evidence>
<keyword evidence="3" id="KW-1185">Reference proteome</keyword>
<dbReference type="OrthoDB" id="9808460at2"/>
<evidence type="ECO:0000256" key="1">
    <source>
        <dbReference type="SAM" id="Phobius"/>
    </source>
</evidence>
<dbReference type="Pfam" id="PF04306">
    <property type="entry name" value="DUF456"/>
    <property type="match status" value="1"/>
</dbReference>
<keyword evidence="1" id="KW-0812">Transmembrane</keyword>
<dbReference type="Proteomes" id="UP000183954">
    <property type="component" value="Unassembled WGS sequence"/>
</dbReference>
<dbReference type="PANTHER" id="PTHR39165:SF1">
    <property type="entry name" value="DUF456 DOMAIN-CONTAINING PROTEIN"/>
    <property type="match status" value="1"/>
</dbReference>
<dbReference type="InterPro" id="IPR007403">
    <property type="entry name" value="DUF456"/>
</dbReference>
<protein>
    <recommendedName>
        <fullName evidence="4">DUF456 domain-containing protein</fullName>
    </recommendedName>
</protein>
<feature type="transmembrane region" description="Helical" evidence="1">
    <location>
        <begin position="51"/>
        <end position="72"/>
    </location>
</feature>
<name>A0A1M5Z7P4_9FIRM</name>
<feature type="transmembrane region" description="Helical" evidence="1">
    <location>
        <begin position="84"/>
        <end position="117"/>
    </location>
</feature>
<evidence type="ECO:0000313" key="3">
    <source>
        <dbReference type="Proteomes" id="UP000183954"/>
    </source>
</evidence>
<dbReference type="RefSeq" id="WP_073030591.1">
    <property type="nucleotide sequence ID" value="NZ_FQXJ01000010.1"/>
</dbReference>
<accession>A0A1M5Z7P4</accession>
<proteinExistence type="predicted"/>
<sequence>METTALILSIIFFVAGLLGTILPILPGAILIYGGMLLYGFMTKFSTLDANFFLLQALVLVLVFSVDFVASAAGTRRFNGSKQAAWGAIIGTILGLIFFAPLGIVIGPFLGAVVAELLRGIQINQAIRVGFGTLVGILGGTVLKLCAEILMIVYFFIRI</sequence>
<dbReference type="EMBL" id="FQXJ01000010">
    <property type="protein sequence ID" value="SHI20255.1"/>
    <property type="molecule type" value="Genomic_DNA"/>
</dbReference>
<feature type="transmembrane region" description="Helical" evidence="1">
    <location>
        <begin position="129"/>
        <end position="156"/>
    </location>
</feature>
<keyword evidence="1" id="KW-1133">Transmembrane helix</keyword>
<gene>
    <name evidence="2" type="ORF">SAMN02746098_03070</name>
</gene>
<keyword evidence="1" id="KW-0472">Membrane</keyword>
<evidence type="ECO:0008006" key="4">
    <source>
        <dbReference type="Google" id="ProtNLM"/>
    </source>
</evidence>
<dbReference type="PANTHER" id="PTHR39165">
    <property type="entry name" value="IG HYPOTHETICAL 17883"/>
    <property type="match status" value="1"/>
</dbReference>
<feature type="transmembrane region" description="Helical" evidence="1">
    <location>
        <begin position="6"/>
        <end position="39"/>
    </location>
</feature>
<organism evidence="2 3">
    <name type="scientific">Desulfosporosinus lacus DSM 15449</name>
    <dbReference type="NCBI Taxonomy" id="1121420"/>
    <lineage>
        <taxon>Bacteria</taxon>
        <taxon>Bacillati</taxon>
        <taxon>Bacillota</taxon>
        <taxon>Clostridia</taxon>
        <taxon>Eubacteriales</taxon>
        <taxon>Desulfitobacteriaceae</taxon>
        <taxon>Desulfosporosinus</taxon>
    </lineage>
</organism>